<dbReference type="GO" id="GO:0004252">
    <property type="term" value="F:serine-type endopeptidase activity"/>
    <property type="evidence" value="ECO:0007669"/>
    <property type="project" value="InterPro"/>
</dbReference>
<dbReference type="PROSITE" id="PS00501">
    <property type="entry name" value="SPASE_I_1"/>
    <property type="match status" value="1"/>
</dbReference>
<evidence type="ECO:0000256" key="3">
    <source>
        <dbReference type="ARBA" id="ARBA00023015"/>
    </source>
</evidence>
<dbReference type="Gene3D" id="2.10.109.10">
    <property type="entry name" value="Umud Fragment, subunit A"/>
    <property type="match status" value="1"/>
</dbReference>
<keyword evidence="8" id="KW-1185">Reference proteome</keyword>
<dbReference type="AlphaFoldDB" id="H7EN94"/>
<dbReference type="GO" id="GO:0016020">
    <property type="term" value="C:membrane"/>
    <property type="evidence" value="ECO:0007669"/>
    <property type="project" value="InterPro"/>
</dbReference>
<dbReference type="InterPro" id="IPR036286">
    <property type="entry name" value="LexA/Signal_pep-like_sf"/>
</dbReference>
<evidence type="ECO:0000313" key="7">
    <source>
        <dbReference type="EMBL" id="EIC00822.1"/>
    </source>
</evidence>
<dbReference type="CDD" id="cd06529">
    <property type="entry name" value="S24_LexA-like"/>
    <property type="match status" value="1"/>
</dbReference>
<keyword evidence="3" id="KW-0805">Transcription regulation</keyword>
<name>H7EN94_9SPIR</name>
<comment type="caution">
    <text evidence="7">The sequence shown here is derived from an EMBL/GenBank/DDBJ whole genome shotgun (WGS) entry which is preliminary data.</text>
</comment>
<dbReference type="RefSeq" id="WP_002705936.1">
    <property type="nucleotide sequence ID" value="NZ_AGRW01000053.1"/>
</dbReference>
<dbReference type="OrthoDB" id="358595at2"/>
<keyword evidence="5" id="KW-0804">Transcription</keyword>
<dbReference type="GO" id="GO:0003677">
    <property type="term" value="F:DNA binding"/>
    <property type="evidence" value="ECO:0007669"/>
    <property type="project" value="UniProtKB-KW"/>
</dbReference>
<dbReference type="Proteomes" id="UP000003571">
    <property type="component" value="Unassembled WGS sequence"/>
</dbReference>
<dbReference type="GO" id="GO:0006508">
    <property type="term" value="P:proteolysis"/>
    <property type="evidence" value="ECO:0007669"/>
    <property type="project" value="UniProtKB-KW"/>
</dbReference>
<organism evidence="7 8">
    <name type="scientific">Treponema saccharophilum DSM 2985</name>
    <dbReference type="NCBI Taxonomy" id="907348"/>
    <lineage>
        <taxon>Bacteria</taxon>
        <taxon>Pseudomonadati</taxon>
        <taxon>Spirochaetota</taxon>
        <taxon>Spirochaetia</taxon>
        <taxon>Spirochaetales</taxon>
        <taxon>Treponemataceae</taxon>
        <taxon>Treponema</taxon>
    </lineage>
</organism>
<keyword evidence="2" id="KW-0378">Hydrolase</keyword>
<evidence type="ECO:0000256" key="2">
    <source>
        <dbReference type="ARBA" id="ARBA00022801"/>
    </source>
</evidence>
<sequence length="213" mass="23595">MDASYFWNGVAIALSEKDRCASWLCKEAGLSLRTMKNRMKKGIQPRLDEAVRISEALALPLESLCRAPGSCTGMPRSKPKEFYDGGFKVPVYEQLFSAGHGQFLADEEEIAGYIAAPDNLRRFDGHLAATFVRGDSMEPTLFSGDTIICDNLGYDGDEGIYLIHYKGMGFVKRLKRSGGGISIISDNPAYEPMFERGTSEDFRVVGKVRHVVH</sequence>
<dbReference type="InterPro" id="IPR039418">
    <property type="entry name" value="LexA-like"/>
</dbReference>
<keyword evidence="4" id="KW-0238">DNA-binding</keyword>
<evidence type="ECO:0000256" key="5">
    <source>
        <dbReference type="ARBA" id="ARBA00023163"/>
    </source>
</evidence>
<dbReference type="Pfam" id="PF00717">
    <property type="entry name" value="Peptidase_S24"/>
    <property type="match status" value="1"/>
</dbReference>
<dbReference type="eggNOG" id="COG2932">
    <property type="taxonomic scope" value="Bacteria"/>
</dbReference>
<dbReference type="InterPro" id="IPR015927">
    <property type="entry name" value="Peptidase_S24_S26A/B/C"/>
</dbReference>
<dbReference type="STRING" id="907348.TresaDRAFT_0647"/>
<dbReference type="EMBL" id="AGRW01000053">
    <property type="protein sequence ID" value="EIC00822.1"/>
    <property type="molecule type" value="Genomic_DNA"/>
</dbReference>
<evidence type="ECO:0000313" key="8">
    <source>
        <dbReference type="Proteomes" id="UP000003571"/>
    </source>
</evidence>
<dbReference type="PANTHER" id="PTHR40661">
    <property type="match status" value="1"/>
</dbReference>
<accession>H7EN94</accession>
<feature type="domain" description="Peptidase S24/S26A/S26B/S26C" evidence="6">
    <location>
        <begin position="90"/>
        <end position="208"/>
    </location>
</feature>
<gene>
    <name evidence="7" type="ORF">TresaDRAFT_0647</name>
</gene>
<dbReference type="SUPFAM" id="SSF51306">
    <property type="entry name" value="LexA/Signal peptidase"/>
    <property type="match status" value="1"/>
</dbReference>
<dbReference type="PANTHER" id="PTHR40661:SF3">
    <property type="entry name" value="FELS-1 PROPHAGE TRANSCRIPTIONAL REGULATOR"/>
    <property type="match status" value="1"/>
</dbReference>
<protein>
    <submittedName>
        <fullName evidence="7">Putative phage repressor</fullName>
    </submittedName>
</protein>
<proteinExistence type="predicted"/>
<evidence type="ECO:0000256" key="4">
    <source>
        <dbReference type="ARBA" id="ARBA00023125"/>
    </source>
</evidence>
<evidence type="ECO:0000259" key="6">
    <source>
        <dbReference type="Pfam" id="PF00717"/>
    </source>
</evidence>
<keyword evidence="1" id="KW-0645">Protease</keyword>
<dbReference type="PATRIC" id="fig|907348.3.peg.2415"/>
<evidence type="ECO:0000256" key="1">
    <source>
        <dbReference type="ARBA" id="ARBA00022670"/>
    </source>
</evidence>
<reference evidence="7 8" key="1">
    <citation type="submission" date="2011-09" db="EMBL/GenBank/DDBJ databases">
        <title>The draft genome of Treponema saccharophilum DSM 2985.</title>
        <authorList>
            <consortium name="US DOE Joint Genome Institute (JGI-PGF)"/>
            <person name="Lucas S."/>
            <person name="Copeland A."/>
            <person name="Lapidus A."/>
            <person name="Glavina del Rio T."/>
            <person name="Dalin E."/>
            <person name="Tice H."/>
            <person name="Bruce D."/>
            <person name="Goodwin L."/>
            <person name="Pitluck S."/>
            <person name="Peters L."/>
            <person name="Kyrpides N."/>
            <person name="Mavromatis K."/>
            <person name="Ivanova N."/>
            <person name="Markowitz V."/>
            <person name="Cheng J.-F."/>
            <person name="Hugenholtz P."/>
            <person name="Woyke T."/>
            <person name="Wu D."/>
            <person name="Gronow S."/>
            <person name="Wellnitz S."/>
            <person name="Brambilla E."/>
            <person name="Klenk H.-P."/>
            <person name="Eisen J.A."/>
        </authorList>
    </citation>
    <scope>NUCLEOTIDE SEQUENCE [LARGE SCALE GENOMIC DNA]</scope>
    <source>
        <strain evidence="7 8">DSM 2985</strain>
    </source>
</reference>
<dbReference type="InterPro" id="IPR019756">
    <property type="entry name" value="Pept_S26A_signal_pept_1_Ser-AS"/>
</dbReference>